<dbReference type="RefSeq" id="WP_124542975.1">
    <property type="nucleotide sequence ID" value="NZ_QUSW01000008.1"/>
</dbReference>
<dbReference type="InterPro" id="IPR010987">
    <property type="entry name" value="Glutathione-S-Trfase_C-like"/>
</dbReference>
<dbReference type="Pfam" id="PF13409">
    <property type="entry name" value="GST_N_2"/>
    <property type="match status" value="1"/>
</dbReference>
<evidence type="ECO:0000259" key="2">
    <source>
        <dbReference type="PROSITE" id="PS50405"/>
    </source>
</evidence>
<name>A0A3N7JLG5_9BURK</name>
<dbReference type="GO" id="GO:0016740">
    <property type="term" value="F:transferase activity"/>
    <property type="evidence" value="ECO:0007669"/>
    <property type="project" value="UniProtKB-KW"/>
</dbReference>
<keyword evidence="3" id="KW-0808">Transferase</keyword>
<reference evidence="3 4" key="1">
    <citation type="submission" date="2018-08" db="EMBL/GenBank/DDBJ databases">
        <authorList>
            <person name="Khan S.A."/>
            <person name="Jeon C.O."/>
            <person name="Chun B.H."/>
            <person name="Jeong S.E."/>
        </authorList>
    </citation>
    <scope>NUCLEOTIDE SEQUENCE [LARGE SCALE GENOMIC DNA]</scope>
    <source>
        <strain evidence="3 4">S-16</strain>
    </source>
</reference>
<dbReference type="SFLD" id="SFLDG01151">
    <property type="entry name" value="Main.2:_Nu-like"/>
    <property type="match status" value="1"/>
</dbReference>
<dbReference type="AlphaFoldDB" id="A0A3N7JLG5"/>
<dbReference type="PROSITE" id="PS50404">
    <property type="entry name" value="GST_NTER"/>
    <property type="match status" value="1"/>
</dbReference>
<dbReference type="CDD" id="cd10291">
    <property type="entry name" value="GST_C_YfcG_like"/>
    <property type="match status" value="1"/>
</dbReference>
<comment type="caution">
    <text evidence="3">The sequence shown here is derived from an EMBL/GenBank/DDBJ whole genome shotgun (WGS) entry which is preliminary data.</text>
</comment>
<dbReference type="Gene3D" id="3.40.30.10">
    <property type="entry name" value="Glutaredoxin"/>
    <property type="match status" value="1"/>
</dbReference>
<dbReference type="InterPro" id="IPR036282">
    <property type="entry name" value="Glutathione-S-Trfase_C_sf"/>
</dbReference>
<dbReference type="InterPro" id="IPR040079">
    <property type="entry name" value="Glutathione_S-Trfase"/>
</dbReference>
<dbReference type="OrthoDB" id="81087at2"/>
<organism evidence="3 4">
    <name type="scientific">Piscinibacter terrae</name>
    <dbReference type="NCBI Taxonomy" id="2496871"/>
    <lineage>
        <taxon>Bacteria</taxon>
        <taxon>Pseudomonadati</taxon>
        <taxon>Pseudomonadota</taxon>
        <taxon>Betaproteobacteria</taxon>
        <taxon>Burkholderiales</taxon>
        <taxon>Sphaerotilaceae</taxon>
        <taxon>Piscinibacter</taxon>
    </lineage>
</organism>
<dbReference type="EMBL" id="QUSW01000008">
    <property type="protein sequence ID" value="RQP22129.1"/>
    <property type="molecule type" value="Genomic_DNA"/>
</dbReference>
<feature type="domain" description="GST C-terminal" evidence="2">
    <location>
        <begin position="89"/>
        <end position="212"/>
    </location>
</feature>
<sequence length="230" mass="26247">MIEVYSWATPNGHKVHIMLEECGLPYRVNPVDIGAGDQFKPEFLAISPNNKIPAIVDPDGPDGNPYSLFESGAILLYLAGKTGKFLPQGVTERYDVLQWLMFQMGGVGPMLGQTHHFRIYAPEKIPYAVDRYTNEARRLYGVMDKRLAKSKYIAGKEYSIADIAIFPWLRSWKNQGIDWAEYPHLKGWFDEIAARPAVQRGVQVLSEARKPLVDDKAREMLFGKQQYQRR</sequence>
<reference evidence="3 4" key="2">
    <citation type="submission" date="2018-12" db="EMBL/GenBank/DDBJ databases">
        <title>Rhizobacter gummiphilus sp. nov., a rubber-degrading bacterium isolated from the soil of a botanical garden in Japan.</title>
        <authorList>
            <person name="Shunsuke S.S."/>
        </authorList>
    </citation>
    <scope>NUCLEOTIDE SEQUENCE [LARGE SCALE GENOMIC DNA]</scope>
    <source>
        <strain evidence="3 4">S-16</strain>
    </source>
</reference>
<dbReference type="PANTHER" id="PTHR44051">
    <property type="entry name" value="GLUTATHIONE S-TRANSFERASE-RELATED"/>
    <property type="match status" value="1"/>
</dbReference>
<dbReference type="Proteomes" id="UP000267464">
    <property type="component" value="Unassembled WGS sequence"/>
</dbReference>
<dbReference type="Gene3D" id="1.20.1050.10">
    <property type="match status" value="1"/>
</dbReference>
<dbReference type="Pfam" id="PF00043">
    <property type="entry name" value="GST_C"/>
    <property type="match status" value="1"/>
</dbReference>
<dbReference type="SUPFAM" id="SSF47616">
    <property type="entry name" value="GST C-terminal domain-like"/>
    <property type="match status" value="1"/>
</dbReference>
<evidence type="ECO:0000259" key="1">
    <source>
        <dbReference type="PROSITE" id="PS50404"/>
    </source>
</evidence>
<keyword evidence="4" id="KW-1185">Reference proteome</keyword>
<dbReference type="PANTHER" id="PTHR44051:SF19">
    <property type="entry name" value="DISULFIDE-BOND OXIDOREDUCTASE YFCG"/>
    <property type="match status" value="1"/>
</dbReference>
<gene>
    <name evidence="3" type="ORF">DZC73_24295</name>
</gene>
<protein>
    <submittedName>
        <fullName evidence="3">Glutathione S-transferase family protein</fullName>
    </submittedName>
</protein>
<evidence type="ECO:0000313" key="4">
    <source>
        <dbReference type="Proteomes" id="UP000267464"/>
    </source>
</evidence>
<dbReference type="InterPro" id="IPR036249">
    <property type="entry name" value="Thioredoxin-like_sf"/>
</dbReference>
<proteinExistence type="predicted"/>
<evidence type="ECO:0000313" key="3">
    <source>
        <dbReference type="EMBL" id="RQP22129.1"/>
    </source>
</evidence>
<dbReference type="SUPFAM" id="SSF52833">
    <property type="entry name" value="Thioredoxin-like"/>
    <property type="match status" value="1"/>
</dbReference>
<dbReference type="InterPro" id="IPR004045">
    <property type="entry name" value="Glutathione_S-Trfase_N"/>
</dbReference>
<dbReference type="SFLD" id="SFLDS00019">
    <property type="entry name" value="Glutathione_Transferase_(cytos"/>
    <property type="match status" value="1"/>
</dbReference>
<accession>A0A3N7JLG5</accession>
<dbReference type="PROSITE" id="PS50405">
    <property type="entry name" value="GST_CTER"/>
    <property type="match status" value="1"/>
</dbReference>
<dbReference type="SFLD" id="SFLDG00358">
    <property type="entry name" value="Main_(cytGST)"/>
    <property type="match status" value="1"/>
</dbReference>
<dbReference type="CDD" id="cd03048">
    <property type="entry name" value="GST_N_Ure2p_like"/>
    <property type="match status" value="1"/>
</dbReference>
<feature type="domain" description="GST N-terminal" evidence="1">
    <location>
        <begin position="1"/>
        <end position="86"/>
    </location>
</feature>
<dbReference type="InterPro" id="IPR004046">
    <property type="entry name" value="GST_C"/>
</dbReference>